<gene>
    <name evidence="10" type="primary">tolR</name>
    <name evidence="11" type="ORF">SAMN05421647_103400</name>
</gene>
<dbReference type="GO" id="GO:0051301">
    <property type="term" value="P:cell division"/>
    <property type="evidence" value="ECO:0007669"/>
    <property type="project" value="UniProtKB-UniRule"/>
</dbReference>
<evidence type="ECO:0000256" key="2">
    <source>
        <dbReference type="ARBA" id="ARBA00005811"/>
    </source>
</evidence>
<proteinExistence type="inferred from homology"/>
<reference evidence="12" key="1">
    <citation type="submission" date="2017-01" db="EMBL/GenBank/DDBJ databases">
        <authorList>
            <person name="Varghese N."/>
            <person name="Submissions S."/>
        </authorList>
    </citation>
    <scope>NUCLEOTIDE SEQUENCE [LARGE SCALE GENOMIC DNA]</scope>
    <source>
        <strain evidence="12">DSM 7027</strain>
    </source>
</reference>
<protein>
    <recommendedName>
        <fullName evidence="10">Tol-Pal system protein TolR</fullName>
    </recommendedName>
</protein>
<evidence type="ECO:0000313" key="11">
    <source>
        <dbReference type="EMBL" id="SIQ29599.1"/>
    </source>
</evidence>
<comment type="similarity">
    <text evidence="2 10">Belongs to the ExbD/TolR family.</text>
</comment>
<evidence type="ECO:0000256" key="6">
    <source>
        <dbReference type="ARBA" id="ARBA00022692"/>
    </source>
</evidence>
<dbReference type="InterPro" id="IPR003400">
    <property type="entry name" value="ExbD"/>
</dbReference>
<dbReference type="GO" id="GO:0022857">
    <property type="term" value="F:transmembrane transporter activity"/>
    <property type="evidence" value="ECO:0007669"/>
    <property type="project" value="InterPro"/>
</dbReference>
<dbReference type="Proteomes" id="UP000186895">
    <property type="component" value="Unassembled WGS sequence"/>
</dbReference>
<evidence type="ECO:0000256" key="4">
    <source>
        <dbReference type="ARBA" id="ARBA00022519"/>
    </source>
</evidence>
<dbReference type="PANTHER" id="PTHR30558">
    <property type="entry name" value="EXBD MEMBRANE COMPONENT OF PMF-DRIVEN MACROMOLECULE IMPORT SYSTEM"/>
    <property type="match status" value="1"/>
</dbReference>
<keyword evidence="9 10" id="KW-0131">Cell cycle</keyword>
<evidence type="ECO:0000256" key="9">
    <source>
        <dbReference type="ARBA" id="ARBA00023306"/>
    </source>
</evidence>
<dbReference type="GO" id="GO:0015031">
    <property type="term" value="P:protein transport"/>
    <property type="evidence" value="ECO:0007669"/>
    <property type="project" value="InterPro"/>
</dbReference>
<dbReference type="InterPro" id="IPR014168">
    <property type="entry name" value="Tol-Pal_TolR"/>
</dbReference>
<dbReference type="NCBIfam" id="TIGR02801">
    <property type="entry name" value="tolR"/>
    <property type="match status" value="1"/>
</dbReference>
<keyword evidence="12" id="KW-1185">Reference proteome</keyword>
<keyword evidence="6 10" id="KW-0812">Transmembrane</keyword>
<dbReference type="AlphaFoldDB" id="A0A1N6RLC8"/>
<comment type="function">
    <text evidence="10">Part of the Tol-Pal system, which plays a role in outer membrane invagination during cell division and is important for maintaining outer membrane integrity.</text>
</comment>
<evidence type="ECO:0000256" key="1">
    <source>
        <dbReference type="ARBA" id="ARBA00004162"/>
    </source>
</evidence>
<keyword evidence="7 10" id="KW-1133">Transmembrane helix</keyword>
<dbReference type="HAMAP" id="MF_02203">
    <property type="entry name" value="TolR"/>
    <property type="match status" value="1"/>
</dbReference>
<dbReference type="eggNOG" id="COG0848">
    <property type="taxonomic scope" value="Bacteria"/>
</dbReference>
<organism evidence="11 12">
    <name type="scientific">Marinobacterium stanieri</name>
    <dbReference type="NCBI Taxonomy" id="49186"/>
    <lineage>
        <taxon>Bacteria</taxon>
        <taxon>Pseudomonadati</taxon>
        <taxon>Pseudomonadota</taxon>
        <taxon>Gammaproteobacteria</taxon>
        <taxon>Oceanospirillales</taxon>
        <taxon>Oceanospirillaceae</taxon>
        <taxon>Marinobacterium</taxon>
    </lineage>
</organism>
<keyword evidence="3 10" id="KW-1003">Cell membrane</keyword>
<keyword evidence="5 10" id="KW-0132">Cell division</keyword>
<dbReference type="PANTHER" id="PTHR30558:SF7">
    <property type="entry name" value="TOL-PAL SYSTEM PROTEIN TOLR"/>
    <property type="match status" value="1"/>
</dbReference>
<evidence type="ECO:0000256" key="5">
    <source>
        <dbReference type="ARBA" id="ARBA00022618"/>
    </source>
</evidence>
<evidence type="ECO:0000313" key="12">
    <source>
        <dbReference type="Proteomes" id="UP000186895"/>
    </source>
</evidence>
<dbReference type="STRING" id="49186.SAMN05421647_103400"/>
<keyword evidence="8 10" id="KW-0472">Membrane</keyword>
<accession>A0A1N6RLC8</accession>
<evidence type="ECO:0000256" key="3">
    <source>
        <dbReference type="ARBA" id="ARBA00022475"/>
    </source>
</evidence>
<sequence>MIRKQRKKRRLNSEINVVPYIDVTLVLLVIFMVTAPMLTQGVNVELPQASAEPVDDQNEEPVILTVDAAGQYYINVGGDEETPLSADQVAERVGKVLQSAPDKLLLVRGDKNTNYDQVVQLMVLLQQVGAGSVGLVTE</sequence>
<name>A0A1N6RLC8_9GAMM</name>
<dbReference type="Gene3D" id="3.30.420.270">
    <property type="match status" value="1"/>
</dbReference>
<dbReference type="GO" id="GO:0005886">
    <property type="term" value="C:plasma membrane"/>
    <property type="evidence" value="ECO:0007669"/>
    <property type="project" value="UniProtKB-SubCell"/>
</dbReference>
<dbReference type="RefSeq" id="WP_010325505.1">
    <property type="nucleotide sequence ID" value="NZ_FTMN01000003.1"/>
</dbReference>
<keyword evidence="4 10" id="KW-0997">Cell inner membrane</keyword>
<dbReference type="Pfam" id="PF02472">
    <property type="entry name" value="ExbD"/>
    <property type="match status" value="1"/>
</dbReference>
<evidence type="ECO:0000256" key="8">
    <source>
        <dbReference type="ARBA" id="ARBA00023136"/>
    </source>
</evidence>
<feature type="transmembrane region" description="Helical" evidence="10">
    <location>
        <begin position="20"/>
        <end position="38"/>
    </location>
</feature>
<comment type="subunit">
    <text evidence="10">The Tol-Pal system is composed of five core proteins: the inner membrane proteins TolA, TolQ and TolR, the periplasmic protein TolB and the outer membrane protein Pal. They form a network linking the inner and outer membranes and the peptidoglycan layer.</text>
</comment>
<evidence type="ECO:0000256" key="7">
    <source>
        <dbReference type="ARBA" id="ARBA00022989"/>
    </source>
</evidence>
<comment type="subcellular location">
    <subcellularLocation>
        <location evidence="10">Cell inner membrane</location>
        <topology evidence="10">Single-pass membrane protein</topology>
    </subcellularLocation>
    <subcellularLocation>
        <location evidence="1">Cell membrane</location>
        <topology evidence="1">Single-pass membrane protein</topology>
    </subcellularLocation>
</comment>
<evidence type="ECO:0000256" key="10">
    <source>
        <dbReference type="HAMAP-Rule" id="MF_02203"/>
    </source>
</evidence>
<dbReference type="EMBL" id="FTMN01000003">
    <property type="protein sequence ID" value="SIQ29599.1"/>
    <property type="molecule type" value="Genomic_DNA"/>
</dbReference>